<feature type="chain" id="PRO_5003284896" description="Teneurin-like YD-shell domain-containing protein" evidence="3">
    <location>
        <begin position="30"/>
        <end position="2100"/>
    </location>
</feature>
<accession>F2R421</accession>
<dbReference type="Proteomes" id="UP000006854">
    <property type="component" value="Chromosome"/>
</dbReference>
<dbReference type="Pfam" id="PF05593">
    <property type="entry name" value="RHS_repeat"/>
    <property type="match status" value="1"/>
</dbReference>
<evidence type="ECO:0000259" key="4">
    <source>
        <dbReference type="Pfam" id="PF25023"/>
    </source>
</evidence>
<feature type="region of interest" description="Disordered" evidence="2">
    <location>
        <begin position="1809"/>
        <end position="1828"/>
    </location>
</feature>
<evidence type="ECO:0000256" key="3">
    <source>
        <dbReference type="SAM" id="SignalP"/>
    </source>
</evidence>
<feature type="region of interest" description="Disordered" evidence="2">
    <location>
        <begin position="47"/>
        <end position="67"/>
    </location>
</feature>
<feature type="domain" description="Teneurin-like YD-shell" evidence="4">
    <location>
        <begin position="1569"/>
        <end position="1823"/>
    </location>
</feature>
<feature type="compositionally biased region" description="Basic and acidic residues" evidence="2">
    <location>
        <begin position="1867"/>
        <end position="1878"/>
    </location>
</feature>
<feature type="compositionally biased region" description="Polar residues" evidence="2">
    <location>
        <begin position="1809"/>
        <end position="1827"/>
    </location>
</feature>
<dbReference type="KEGG" id="sve:SVEN_5107"/>
<organism evidence="5 6">
    <name type="scientific">Streptomyces venezuelae (strain ATCC 10712 / CBS 650.69 / DSM 40230 / JCM 4526 / NBRC 13096 / PD 04745)</name>
    <dbReference type="NCBI Taxonomy" id="953739"/>
    <lineage>
        <taxon>Bacteria</taxon>
        <taxon>Bacillati</taxon>
        <taxon>Actinomycetota</taxon>
        <taxon>Actinomycetes</taxon>
        <taxon>Kitasatosporales</taxon>
        <taxon>Streptomycetaceae</taxon>
        <taxon>Streptomyces</taxon>
    </lineage>
</organism>
<evidence type="ECO:0000313" key="5">
    <source>
        <dbReference type="EMBL" id="CCA58393.1"/>
    </source>
</evidence>
<dbReference type="InterPro" id="IPR056823">
    <property type="entry name" value="TEN-like_YD-shell"/>
</dbReference>
<keyword evidence="6" id="KW-1185">Reference proteome</keyword>
<dbReference type="PATRIC" id="fig|953739.5.peg.244"/>
<keyword evidence="1" id="KW-0677">Repeat</keyword>
<reference evidence="5 6" key="1">
    <citation type="journal article" date="2011" name="BMC Genomics">
        <title>Genome-wide analysis of the role of GlnR in Streptomyces venezuelae provides new insights into global nitrogen regulation in actinomycetes.</title>
        <authorList>
            <person name="Pullan S.T."/>
            <person name="Bibb M.J."/>
            <person name="Merrick M."/>
        </authorList>
    </citation>
    <scope>NUCLEOTIDE SEQUENCE [LARGE SCALE GENOMIC DNA]</scope>
    <source>
        <strain evidence="5">ATCC 10712</strain>
    </source>
</reference>
<dbReference type="PANTHER" id="PTHR32305:SF17">
    <property type="entry name" value="TRNA NUCLEASE WAPA"/>
    <property type="match status" value="1"/>
</dbReference>
<evidence type="ECO:0000256" key="1">
    <source>
        <dbReference type="ARBA" id="ARBA00022737"/>
    </source>
</evidence>
<dbReference type="InterPro" id="IPR050708">
    <property type="entry name" value="T6SS_VgrG/RHS"/>
</dbReference>
<feature type="region of interest" description="Disordered" evidence="2">
    <location>
        <begin position="1849"/>
        <end position="1892"/>
    </location>
</feature>
<dbReference type="NCBIfam" id="TIGR03696">
    <property type="entry name" value="Rhs_assc_core"/>
    <property type="match status" value="1"/>
</dbReference>
<keyword evidence="3" id="KW-0732">Signal</keyword>
<evidence type="ECO:0000256" key="2">
    <source>
        <dbReference type="SAM" id="MobiDB-lite"/>
    </source>
</evidence>
<dbReference type="Gene3D" id="2.180.10.10">
    <property type="entry name" value="RHS repeat-associated core"/>
    <property type="match status" value="2"/>
</dbReference>
<gene>
    <name evidence="5" type="ordered locus">SVEN_5107</name>
</gene>
<dbReference type="NCBIfam" id="TIGR01643">
    <property type="entry name" value="YD_repeat_2x"/>
    <property type="match status" value="3"/>
</dbReference>
<dbReference type="STRING" id="953739.SVEN_5107"/>
<dbReference type="InterPro" id="IPR022385">
    <property type="entry name" value="Rhs_assc_core"/>
</dbReference>
<dbReference type="eggNOG" id="COG3209">
    <property type="taxonomic scope" value="Bacteria"/>
</dbReference>
<feature type="compositionally biased region" description="Basic and acidic residues" evidence="2">
    <location>
        <begin position="52"/>
        <end position="62"/>
    </location>
</feature>
<protein>
    <recommendedName>
        <fullName evidence="4">Teneurin-like YD-shell domain-containing protein</fullName>
    </recommendedName>
</protein>
<sequence length="2100" mass="226114">MLKYRKWRGLSAALAAVLLGGVLPTVAVAAEGGPSLPEVRQPKAVPVTEMRSGGEKRPDAAARRYTPKAAWPAAGTGSVSMARGGRAGDLPVRLEAVVPRATARAAGADTTTARSASGDVRVTLGDRTAARRAGVDGIVLSVARTGHTAAAADPARIEVDYNAFRGAYGGDWAARLRLVELPACALTTPEKPGCATRKPLKTENDPRTGSLSAVVSLGAAPMVLAATAGDEGPTGTFKATSLQPSGSWSAGGSTGAFTWTYPIEVPGVPGGTAPSISLDYNSQSVDGRTGATNSQASWIGDGWNWEPGFIERKYTSCEDDKTGGTNTTKVGDLCWFNDNATMSLGGRTTELVYEKDKGWHAQGDAGEAVEKLTGAANGDEGTDGVDGKGEHWKVTGTDGTQYFFGRNRLPGWTDGGTITPDDDSPVTNSTWTVPVFGNQAGEPCHAAAFADASCKQAWRWQLDYVVDPRGNAMAYYWKTEGNNYGRNVSETTGKATVTPYIRGGWLDRIDYGLRDDAVYTGKPMGRVQFGVDERCTTGCGTFDETNAKNWPDVPYDLYCKDGATECKDQYSPSFWSRKRLTSITTKLLTGGVYKDVDTWTLDQNFPPSGDGISTPMWLKSIQHTGKAGGTLGLPAVTFTGEQKANRVDRTGDGLAPYIRLRMSQINTETGGTIGVYYSPQDCAPTSLPQPDATNTTRCYPVKWAWEGDTAQLDWFNSYVVTQVVEGDNLVESPDQVTSYSYLGGAAYAKSEDEFTKAEDRVHSVPRGYERVQTRTGAADDPRTLTETRYFRGRDGQVVKDSFNDSVTDRPEFAGMVRQSLTYNGDDTSKLVSSTSYTPWRSAAVATRLRPGLPALVSYKTGVEKETTRTTVTGGTRTTERTSDFDAYGMVSTESYTGDVDVTGDEQCTTTSYARNTAKHILDAVSRVESVSVLCGGTVSRPGDIIDDVRNYYDHGAFGTVPGSGLLTRTEKINGKGDGYEVQSSIPKDCGTNKDQSCADVYGRSLSVADPFGKVTTTAFTPAAGETPTSMVATNPLGHTTTTVYDPLRSQPTQVTDANNKVTTTAYDPLGRVTKVWQPTRSAVTYPDSPSYAFDYLVRKDGPIVTTTKVLAHDSTYREAYAFQDGLLRERQTQEPSPDGAGRLVTEKFYDTRGQVWRDSGRFFATGAAEPALVTGQDLNYPSSTDTEYDGAGRVTAVISKRFGDETKRTTTLHNGDSTTVIPPQGGTATTKVVDGIGRPTALVSYTTADRTASQTTRYTYDKQGRLSGVTDAAGATWTFKYDVRGRETEVKDPDKGTSTFAYDAANRVTDVTDVGRGTTLHTDFDALGRKTAVTKGTTKLAEWTYDTATNGKGQPAKSIRWVNGQAYESATTAYNPLYQPVLQQVTVPSVTGQTALAGTYKWTNSYNANTGQVMYVMQPAAGGLPAEKVANSYTAGAGLLNTVGAGSDQIISANTYDHYGRNVKQEYGAFGQHLWVSKQYDEHTGQVTRSYLDREVAPQRVEDVRYAYDPAGNITSIASAFGQDAGRTTDTQCFRTDALSRITEAWTNTGEACAAAPSATVVGGQDAYWTSYTYDAVGNRKTETDHKTASGPTADTLRTYAAPAAGKHNLPKVTQTGTDPHEELFTYDASGNTETRKVGAAAQQTLVWNDEGRLASVVQGTKTSSYVYDTEGNRLLRTDSTGTTLYLPGGNELKLDKTTGTVTGTRYYSVGGQAVALRTGGKLTFLFNDHHGTGSTQVTADAVQTVVRRKTGLFGETRGAQPATWRGDKGFVGGTKDADTGLTHLGAREYDPAIGRFVSVDPVMDVADPQQTHGYTYSNNNPVSLSDPSGLKPDDCLFVDCKLTSGGWEVSDKPKGHGNSPAPKTTTHQDADSKERVRTTNTQRAKKQRKARLEQIMDEHKFEIGKYIEGIDDANKLACRMTPGPERAGCNFNRYANLYGVKLFGIEYKGLEGMVEEALERIDESALSGNKPDEFGFEDEEFEIAFMLAMEGRSVVARSSDTGAPGSLGDKKSFDAWVDGVRTEFKEQDSDQPKRIAREIRSADEQGADAVIIRLPEGNEKLARAAIASAKKTAFTSKTPLRLNSIRFVGDGWGFTEHLP</sequence>
<dbReference type="InterPro" id="IPR031325">
    <property type="entry name" value="RHS_repeat"/>
</dbReference>
<name>F2R421_STRVP</name>
<dbReference type="HOGENOM" id="CLU_000662_1_0_11"/>
<dbReference type="EMBL" id="FR845719">
    <property type="protein sequence ID" value="CCA58393.1"/>
    <property type="molecule type" value="Genomic_DNA"/>
</dbReference>
<dbReference type="PANTHER" id="PTHR32305">
    <property type="match status" value="1"/>
</dbReference>
<feature type="signal peptide" evidence="3">
    <location>
        <begin position="1"/>
        <end position="29"/>
    </location>
</feature>
<dbReference type="Pfam" id="PF25023">
    <property type="entry name" value="TEN_YD-shell"/>
    <property type="match status" value="1"/>
</dbReference>
<dbReference type="InterPro" id="IPR006530">
    <property type="entry name" value="YD"/>
</dbReference>
<evidence type="ECO:0000313" key="6">
    <source>
        <dbReference type="Proteomes" id="UP000006854"/>
    </source>
</evidence>
<proteinExistence type="predicted"/>